<dbReference type="Proteomes" id="UP000522081">
    <property type="component" value="Unassembled WGS sequence"/>
</dbReference>
<comment type="caution">
    <text evidence="8">The sequence shown here is derived from an EMBL/GenBank/DDBJ whole genome shotgun (WGS) entry which is preliminary data.</text>
</comment>
<dbReference type="EMBL" id="JACBZF010000001">
    <property type="protein sequence ID" value="NYH93777.1"/>
    <property type="molecule type" value="Genomic_DNA"/>
</dbReference>
<reference evidence="8 9" key="1">
    <citation type="submission" date="2020-07" db="EMBL/GenBank/DDBJ databases">
        <title>Genomic Encyclopedia of Type Strains, Phase IV (KMG-IV): sequencing the most valuable type-strain genomes for metagenomic binning, comparative biology and taxonomic classification.</title>
        <authorList>
            <person name="Goeker M."/>
        </authorList>
    </citation>
    <scope>NUCLEOTIDE SEQUENCE [LARGE SCALE GENOMIC DNA]</scope>
    <source>
        <strain evidence="8 9">DSM 29043</strain>
    </source>
</reference>
<dbReference type="CDD" id="cd08882">
    <property type="entry name" value="RHO_alpha_C_MupW-like"/>
    <property type="match status" value="1"/>
</dbReference>
<dbReference type="AlphaFoldDB" id="A0A7Y9XSQ5"/>
<dbReference type="SUPFAM" id="SSF50022">
    <property type="entry name" value="ISP domain"/>
    <property type="match status" value="1"/>
</dbReference>
<dbReference type="PRINTS" id="PR00090">
    <property type="entry name" value="RNGDIOXGNASE"/>
</dbReference>
<evidence type="ECO:0000313" key="9">
    <source>
        <dbReference type="Proteomes" id="UP000522081"/>
    </source>
</evidence>
<evidence type="ECO:0000256" key="1">
    <source>
        <dbReference type="ARBA" id="ARBA00001962"/>
    </source>
</evidence>
<dbReference type="PROSITE" id="PS51296">
    <property type="entry name" value="RIESKE"/>
    <property type="match status" value="1"/>
</dbReference>
<dbReference type="InterPro" id="IPR017941">
    <property type="entry name" value="Rieske_2Fe-2S"/>
</dbReference>
<evidence type="ECO:0000256" key="6">
    <source>
        <dbReference type="ARBA" id="ARBA00023014"/>
    </source>
</evidence>
<keyword evidence="8" id="KW-0223">Dioxygenase</keyword>
<keyword evidence="2" id="KW-0001">2Fe-2S</keyword>
<feature type="domain" description="Rieske" evidence="7">
    <location>
        <begin position="71"/>
        <end position="179"/>
    </location>
</feature>
<keyword evidence="6" id="KW-0411">Iron-sulfur</keyword>
<accession>A0A7Y9XSQ5</accession>
<comment type="cofactor">
    <cofactor evidence="1">
        <name>Fe cation</name>
        <dbReference type="ChEBI" id="CHEBI:24875"/>
    </cofactor>
</comment>
<evidence type="ECO:0000256" key="5">
    <source>
        <dbReference type="ARBA" id="ARBA00023004"/>
    </source>
</evidence>
<evidence type="ECO:0000259" key="7">
    <source>
        <dbReference type="PROSITE" id="PS51296"/>
    </source>
</evidence>
<proteinExistence type="predicted"/>
<dbReference type="GO" id="GO:0051213">
    <property type="term" value="F:dioxygenase activity"/>
    <property type="evidence" value="ECO:0007669"/>
    <property type="project" value="UniProtKB-KW"/>
</dbReference>
<dbReference type="InterPro" id="IPR001663">
    <property type="entry name" value="Rng_hydr_dOase-A"/>
</dbReference>
<sequence>MGKIEREIRPGEARSPAMTYQHLLERDGERPPGTLADESYRFLGDEDIPFARYTDRAFYDLEMERMWTRTWQWVCREEHIADVGDYYVYDIGKHSIVVVRTKEGIKGYPNSCLHRGTKLKPSHSEGWCEQLRCPFHGWTWTLEGELAQVPSRWDLPHVVDEAFRLPEVRIATWGGFVFMNMDPKAPDLLDYLDVLPDHAERSRLEDREVALHLQKELDCNWKVASEAFLEAYHVRETHPQLLIANGGEVGQYDVYGPHLNRVISPNGITSPDLPRSVTEQERAEAMLSGNSGPGEPVHVPEGMTARQVMADIYRKGLSAEDAAATTAGELLDTNGYLVFPASHFFLGLVLPIAYRIRPLDDRVDRALFEVIVLRKVKPGEAKAPPPEPVRLKVEDSYAEVPGMSPSFAQVMDQDTSIMAWQQEGFSASRKGEATLSNYQEVRIRHAHMTLDRYLAAQPGEPVDFSGL</sequence>
<keyword evidence="9" id="KW-1185">Reference proteome</keyword>
<keyword evidence="3" id="KW-0479">Metal-binding</keyword>
<evidence type="ECO:0000256" key="2">
    <source>
        <dbReference type="ARBA" id="ARBA00022714"/>
    </source>
</evidence>
<organism evidence="8 9">
    <name type="scientific">Novosphingobium marinum</name>
    <dbReference type="NCBI Taxonomy" id="1514948"/>
    <lineage>
        <taxon>Bacteria</taxon>
        <taxon>Pseudomonadati</taxon>
        <taxon>Pseudomonadota</taxon>
        <taxon>Alphaproteobacteria</taxon>
        <taxon>Sphingomonadales</taxon>
        <taxon>Sphingomonadaceae</taxon>
        <taxon>Novosphingobium</taxon>
    </lineage>
</organism>
<evidence type="ECO:0000256" key="3">
    <source>
        <dbReference type="ARBA" id="ARBA00022723"/>
    </source>
</evidence>
<keyword evidence="5" id="KW-0408">Iron</keyword>
<dbReference type="Gene3D" id="2.102.10.10">
    <property type="entry name" value="Rieske [2Fe-2S] iron-sulphur domain"/>
    <property type="match status" value="1"/>
</dbReference>
<dbReference type="SUPFAM" id="SSF55961">
    <property type="entry name" value="Bet v1-like"/>
    <property type="match status" value="1"/>
</dbReference>
<dbReference type="CDD" id="cd03469">
    <property type="entry name" value="Rieske_RO_Alpha_N"/>
    <property type="match status" value="1"/>
</dbReference>
<dbReference type="GO" id="GO:0051537">
    <property type="term" value="F:2 iron, 2 sulfur cluster binding"/>
    <property type="evidence" value="ECO:0007669"/>
    <property type="project" value="UniProtKB-KW"/>
</dbReference>
<evidence type="ECO:0000256" key="4">
    <source>
        <dbReference type="ARBA" id="ARBA00023002"/>
    </source>
</evidence>
<gene>
    <name evidence="8" type="ORF">FHS75_000082</name>
</gene>
<dbReference type="GO" id="GO:0005506">
    <property type="term" value="F:iron ion binding"/>
    <property type="evidence" value="ECO:0007669"/>
    <property type="project" value="InterPro"/>
</dbReference>
<protein>
    <submittedName>
        <fullName evidence="8">Phenylpropionate dioxygenase-like ring-hydroxylating dioxygenase large terminal subunit</fullName>
    </submittedName>
</protein>
<dbReference type="InterPro" id="IPR015879">
    <property type="entry name" value="Ring_hydroxy_dOase_asu_C_dom"/>
</dbReference>
<dbReference type="Pfam" id="PF00355">
    <property type="entry name" value="Rieske"/>
    <property type="match status" value="1"/>
</dbReference>
<dbReference type="InterPro" id="IPR036922">
    <property type="entry name" value="Rieske_2Fe-2S_sf"/>
</dbReference>
<keyword evidence="4" id="KW-0560">Oxidoreductase</keyword>
<dbReference type="PANTHER" id="PTHR43756">
    <property type="entry name" value="CHOLINE MONOOXYGENASE, CHLOROPLASTIC"/>
    <property type="match status" value="1"/>
</dbReference>
<dbReference type="Pfam" id="PF00848">
    <property type="entry name" value="Ring_hydroxyl_A"/>
    <property type="match status" value="1"/>
</dbReference>
<dbReference type="Gene3D" id="3.90.380.10">
    <property type="entry name" value="Naphthalene 1,2-dioxygenase Alpha Subunit, Chain A, domain 1"/>
    <property type="match status" value="1"/>
</dbReference>
<dbReference type="PANTHER" id="PTHR43756:SF5">
    <property type="entry name" value="CHOLINE MONOOXYGENASE, CHLOROPLASTIC"/>
    <property type="match status" value="1"/>
</dbReference>
<name>A0A7Y9XSQ5_9SPHN</name>
<dbReference type="RefSeq" id="WP_179405752.1">
    <property type="nucleotide sequence ID" value="NZ_BMGF01000001.1"/>
</dbReference>
<evidence type="ECO:0000313" key="8">
    <source>
        <dbReference type="EMBL" id="NYH93777.1"/>
    </source>
</evidence>